<feature type="transmembrane region" description="Helical" evidence="1">
    <location>
        <begin position="312"/>
        <end position="332"/>
    </location>
</feature>
<reference evidence="3" key="1">
    <citation type="submission" date="2020-05" db="EMBL/GenBank/DDBJ databases">
        <authorList>
            <person name="Chiriac C."/>
            <person name="Salcher M."/>
            <person name="Ghai R."/>
            <person name="Kavagutti S V."/>
        </authorList>
    </citation>
    <scope>NUCLEOTIDE SEQUENCE</scope>
</reference>
<dbReference type="EMBL" id="CAEZXM010000261">
    <property type="protein sequence ID" value="CAB4702495.1"/>
    <property type="molecule type" value="Genomic_DNA"/>
</dbReference>
<evidence type="ECO:0000259" key="2">
    <source>
        <dbReference type="Pfam" id="PF06030"/>
    </source>
</evidence>
<feature type="domain" description="WxL Interacting Protein peptidoglycan binding" evidence="2">
    <location>
        <begin position="66"/>
        <end position="168"/>
    </location>
</feature>
<dbReference type="InterPro" id="IPR010317">
    <property type="entry name" value="WxLIP_PGBD"/>
</dbReference>
<organism evidence="3">
    <name type="scientific">freshwater metagenome</name>
    <dbReference type="NCBI Taxonomy" id="449393"/>
    <lineage>
        <taxon>unclassified sequences</taxon>
        <taxon>metagenomes</taxon>
        <taxon>ecological metagenomes</taxon>
    </lineage>
</organism>
<keyword evidence="1" id="KW-0472">Membrane</keyword>
<keyword evidence="1" id="KW-1133">Transmembrane helix</keyword>
<protein>
    <submittedName>
        <fullName evidence="3">Unannotated protein</fullName>
    </submittedName>
</protein>
<gene>
    <name evidence="3" type="ORF">UFOPK2366_01330</name>
</gene>
<evidence type="ECO:0000256" key="1">
    <source>
        <dbReference type="SAM" id="Phobius"/>
    </source>
</evidence>
<evidence type="ECO:0000313" key="3">
    <source>
        <dbReference type="EMBL" id="CAB4702495.1"/>
    </source>
</evidence>
<dbReference type="AlphaFoldDB" id="A0A6J6Q097"/>
<dbReference type="Pfam" id="PF06030">
    <property type="entry name" value="WxLIP_PGBD"/>
    <property type="match status" value="1"/>
</dbReference>
<keyword evidence="1" id="KW-0812">Transmembrane</keyword>
<sequence>MHLIQNKLSLVTTGRSVLSRIIMALSFGAAIVTFSPAHSAAAVDSGGGLSIAPVSSGDNNGGITNRSTFSYKLDPGAIQTDSVVVQNLAEEDKTVVLYVANAFTTASGLIGVKANDQAKTGPVDWLKFTTKLPNNTFVLKGLSALTVPFTITIPPNAPPGDYAFGIAVAPESIDPTATPGGNTIQILQAAASLVELRVSGPLIPIVRVGALTVSSEAKLVPGFVDGSTKVTFEVVNIGNQRINAVIQLVERNLFDTVIHREPAIKLGNVLPGSRVKLTRSWDNDPYIKGSVSVEITTGTATSATRSVNFWSVSWRTFVVPLMLIAAIFALRWRIRKHRSDRDAAELAALKSGTAGSAGAAQAESAIGRP</sequence>
<accession>A0A6J6Q097</accession>
<name>A0A6J6Q097_9ZZZZ</name>
<proteinExistence type="predicted"/>